<protein>
    <recommendedName>
        <fullName evidence="4">DUF1307 domain-containing protein</fullName>
    </recommendedName>
</protein>
<keyword evidence="1" id="KW-0732">Signal</keyword>
<proteinExistence type="predicted"/>
<evidence type="ECO:0000313" key="3">
    <source>
        <dbReference type="Proteomes" id="UP000721415"/>
    </source>
</evidence>
<gene>
    <name evidence="2" type="ORF">HZY91_01405</name>
</gene>
<reference evidence="2 3" key="1">
    <citation type="submission" date="2020-07" db="EMBL/GenBank/DDBJ databases">
        <title>Facklamia lactis sp. nov., isolated from raw milk.</title>
        <authorList>
            <person name="Doll E.V."/>
            <person name="Huptas C."/>
            <person name="Staib L."/>
            <person name="Wenning M."/>
            <person name="Scherer S."/>
        </authorList>
    </citation>
    <scope>NUCLEOTIDE SEQUENCE [LARGE SCALE GENOMIC DNA]</scope>
    <source>
        <strain evidence="2 3">DSM 111018</strain>
    </source>
</reference>
<dbReference type="EMBL" id="JACBXQ010000001">
    <property type="protein sequence ID" value="MBG9985548.1"/>
    <property type="molecule type" value="Genomic_DNA"/>
</dbReference>
<evidence type="ECO:0000313" key="2">
    <source>
        <dbReference type="EMBL" id="MBG9985548.1"/>
    </source>
</evidence>
<organism evidence="2 3">
    <name type="scientific">Facklamia lactis</name>
    <dbReference type="NCBI Taxonomy" id="2749967"/>
    <lineage>
        <taxon>Bacteria</taxon>
        <taxon>Bacillati</taxon>
        <taxon>Bacillota</taxon>
        <taxon>Bacilli</taxon>
        <taxon>Lactobacillales</taxon>
        <taxon>Aerococcaceae</taxon>
        <taxon>Facklamia</taxon>
    </lineage>
</organism>
<evidence type="ECO:0000256" key="1">
    <source>
        <dbReference type="SAM" id="SignalP"/>
    </source>
</evidence>
<feature type="chain" id="PRO_5045642567" description="DUF1307 domain-containing protein" evidence="1">
    <location>
        <begin position="25"/>
        <end position="144"/>
    </location>
</feature>
<dbReference type="Proteomes" id="UP000721415">
    <property type="component" value="Unassembled WGS sequence"/>
</dbReference>
<evidence type="ECO:0008006" key="4">
    <source>
        <dbReference type="Google" id="ProtNLM"/>
    </source>
</evidence>
<feature type="signal peptide" evidence="1">
    <location>
        <begin position="1"/>
        <end position="24"/>
    </location>
</feature>
<accession>A0ABS0LN08</accession>
<keyword evidence="3" id="KW-1185">Reference proteome</keyword>
<dbReference type="RefSeq" id="WP_197113992.1">
    <property type="nucleotide sequence ID" value="NZ_JACBXQ010000001.1"/>
</dbReference>
<comment type="caution">
    <text evidence="2">The sequence shown here is derived from an EMBL/GenBank/DDBJ whole genome shotgun (WGS) entry which is preliminary data.</text>
</comment>
<name>A0ABS0LN08_9LACT</name>
<sequence length="144" mass="16681">MKRTIFLSLLVLFLFAFTSSPEVSLLKKTNDHKVYVSYDISQEDTVENLKVEYVLNDSISLSDKKGFLKEKKTFENKIKRLIPKQDKFQIEFSNQSLLFTFKGKVSLQGMIQSLPILTLSDDKAHTLEKTLLENGFIRIENKEN</sequence>